<dbReference type="PANTHER" id="PTHR43711">
    <property type="entry name" value="TWO-COMPONENT HISTIDINE KINASE"/>
    <property type="match status" value="1"/>
</dbReference>
<dbReference type="Pfam" id="PF02518">
    <property type="entry name" value="HATPase_c"/>
    <property type="match status" value="1"/>
</dbReference>
<dbReference type="PRINTS" id="PR00344">
    <property type="entry name" value="BCTRLSENSOR"/>
</dbReference>
<feature type="region of interest" description="Disordered" evidence="6">
    <location>
        <begin position="1"/>
        <end position="28"/>
    </location>
</feature>
<dbReference type="Gene3D" id="3.30.565.10">
    <property type="entry name" value="Histidine kinase-like ATPase, C-terminal domain"/>
    <property type="match status" value="1"/>
</dbReference>
<name>A0A839TJZ1_9BACL</name>
<dbReference type="EMBL" id="JACHXJ010000001">
    <property type="protein sequence ID" value="MBB3125679.1"/>
    <property type="molecule type" value="Genomic_DNA"/>
</dbReference>
<feature type="domain" description="Histidine kinase/HSP90-like ATPase" evidence="7">
    <location>
        <begin position="15"/>
        <end position="67"/>
    </location>
</feature>
<keyword evidence="4 8" id="KW-0418">Kinase</keyword>
<dbReference type="EC" id="2.7.13.3" evidence="2"/>
<dbReference type="InterPro" id="IPR036890">
    <property type="entry name" value="HATPase_C_sf"/>
</dbReference>
<accession>A0A839TJZ1</accession>
<comment type="catalytic activity">
    <reaction evidence="1">
        <text>ATP + protein L-histidine = ADP + protein N-phospho-L-histidine.</text>
        <dbReference type="EC" id="2.7.13.3"/>
    </reaction>
</comment>
<feature type="compositionally biased region" description="Polar residues" evidence="6">
    <location>
        <begin position="14"/>
        <end position="24"/>
    </location>
</feature>
<evidence type="ECO:0000313" key="8">
    <source>
        <dbReference type="EMBL" id="MBB3125679.1"/>
    </source>
</evidence>
<comment type="caution">
    <text evidence="8">The sequence shown here is derived from an EMBL/GenBank/DDBJ whole genome shotgun (WGS) entry which is preliminary data.</text>
</comment>
<reference evidence="8 9" key="1">
    <citation type="submission" date="2020-08" db="EMBL/GenBank/DDBJ databases">
        <title>Genomic Encyclopedia of Type Strains, Phase III (KMG-III): the genomes of soil and plant-associated and newly described type strains.</title>
        <authorList>
            <person name="Whitman W."/>
        </authorList>
    </citation>
    <scope>NUCLEOTIDE SEQUENCE [LARGE SCALE GENOMIC DNA]</scope>
    <source>
        <strain evidence="8 9">CECT 5831</strain>
    </source>
</reference>
<keyword evidence="5" id="KW-0902">Two-component regulatory system</keyword>
<evidence type="ECO:0000256" key="5">
    <source>
        <dbReference type="ARBA" id="ARBA00023012"/>
    </source>
</evidence>
<dbReference type="PANTHER" id="PTHR43711:SF1">
    <property type="entry name" value="HISTIDINE KINASE 1"/>
    <property type="match status" value="1"/>
</dbReference>
<keyword evidence="3" id="KW-0808">Transferase</keyword>
<dbReference type="Proteomes" id="UP000517523">
    <property type="component" value="Unassembled WGS sequence"/>
</dbReference>
<evidence type="ECO:0000256" key="4">
    <source>
        <dbReference type="ARBA" id="ARBA00022777"/>
    </source>
</evidence>
<dbReference type="InterPro" id="IPR003594">
    <property type="entry name" value="HATPase_dom"/>
</dbReference>
<organism evidence="8 9">
    <name type="scientific">Paenibacillus rhizosphaerae</name>
    <dbReference type="NCBI Taxonomy" id="297318"/>
    <lineage>
        <taxon>Bacteria</taxon>
        <taxon>Bacillati</taxon>
        <taxon>Bacillota</taxon>
        <taxon>Bacilli</taxon>
        <taxon>Bacillales</taxon>
        <taxon>Paenibacillaceae</taxon>
        <taxon>Paenibacillus</taxon>
    </lineage>
</organism>
<sequence>MQGPQTGYRRRNSRTFSNAFTGWTSPAPGGGHGLGLSIGRWIAEAHGGTLSVQSTPGQGSTFTAVMPC</sequence>
<dbReference type="GO" id="GO:0000160">
    <property type="term" value="P:phosphorelay signal transduction system"/>
    <property type="evidence" value="ECO:0007669"/>
    <property type="project" value="UniProtKB-KW"/>
</dbReference>
<protein>
    <recommendedName>
        <fullName evidence="2">histidine kinase</fullName>
        <ecNumber evidence="2">2.7.13.3</ecNumber>
    </recommendedName>
</protein>
<evidence type="ECO:0000256" key="3">
    <source>
        <dbReference type="ARBA" id="ARBA00022679"/>
    </source>
</evidence>
<proteinExistence type="predicted"/>
<dbReference type="SUPFAM" id="SSF55874">
    <property type="entry name" value="ATPase domain of HSP90 chaperone/DNA topoisomerase II/histidine kinase"/>
    <property type="match status" value="1"/>
</dbReference>
<dbReference type="GO" id="GO:0004673">
    <property type="term" value="F:protein histidine kinase activity"/>
    <property type="evidence" value="ECO:0007669"/>
    <property type="project" value="UniProtKB-EC"/>
</dbReference>
<evidence type="ECO:0000259" key="7">
    <source>
        <dbReference type="Pfam" id="PF02518"/>
    </source>
</evidence>
<evidence type="ECO:0000256" key="1">
    <source>
        <dbReference type="ARBA" id="ARBA00000085"/>
    </source>
</evidence>
<gene>
    <name evidence="8" type="ORF">FHS19_000333</name>
</gene>
<evidence type="ECO:0000256" key="2">
    <source>
        <dbReference type="ARBA" id="ARBA00012438"/>
    </source>
</evidence>
<dbReference type="InterPro" id="IPR004358">
    <property type="entry name" value="Sig_transdc_His_kin-like_C"/>
</dbReference>
<dbReference type="InterPro" id="IPR050736">
    <property type="entry name" value="Sensor_HK_Regulatory"/>
</dbReference>
<dbReference type="AlphaFoldDB" id="A0A839TJZ1"/>
<evidence type="ECO:0000313" key="9">
    <source>
        <dbReference type="Proteomes" id="UP000517523"/>
    </source>
</evidence>
<evidence type="ECO:0000256" key="6">
    <source>
        <dbReference type="SAM" id="MobiDB-lite"/>
    </source>
</evidence>